<dbReference type="InterPro" id="IPR057780">
    <property type="entry name" value="Beta-prop_Vps41"/>
</dbReference>
<protein>
    <recommendedName>
        <fullName evidence="2">Vps41 beta-propeller domain-containing protein</fullName>
    </recommendedName>
</protein>
<dbReference type="Gene3D" id="3.10.350.10">
    <property type="entry name" value="LysM domain"/>
    <property type="match status" value="1"/>
</dbReference>
<dbReference type="Pfam" id="PF23556">
    <property type="entry name" value="TPR_Vps41"/>
    <property type="match status" value="1"/>
</dbReference>
<dbReference type="SUPFAM" id="SSF50978">
    <property type="entry name" value="WD40 repeat-like"/>
    <property type="match status" value="1"/>
</dbReference>
<dbReference type="CDD" id="cd00118">
    <property type="entry name" value="LysM"/>
    <property type="match status" value="1"/>
</dbReference>
<dbReference type="GO" id="GO:0016236">
    <property type="term" value="P:macroautophagy"/>
    <property type="evidence" value="ECO:0007669"/>
    <property type="project" value="TreeGrafter"/>
</dbReference>
<dbReference type="GO" id="GO:0005770">
    <property type="term" value="C:late endosome"/>
    <property type="evidence" value="ECO:0007669"/>
    <property type="project" value="TreeGrafter"/>
</dbReference>
<dbReference type="InterPro" id="IPR018392">
    <property type="entry name" value="LysM"/>
</dbReference>
<dbReference type="GO" id="GO:0009267">
    <property type="term" value="P:cellular response to starvation"/>
    <property type="evidence" value="ECO:0007669"/>
    <property type="project" value="TreeGrafter"/>
</dbReference>
<feature type="compositionally biased region" description="Pro residues" evidence="1">
    <location>
        <begin position="22"/>
        <end position="33"/>
    </location>
</feature>
<dbReference type="KEGG" id="phet:94289028"/>
<feature type="region of interest" description="Disordered" evidence="1">
    <location>
        <begin position="967"/>
        <end position="987"/>
    </location>
</feature>
<evidence type="ECO:0000256" key="1">
    <source>
        <dbReference type="SAM" id="MobiDB-lite"/>
    </source>
</evidence>
<name>A0A836IIU9_9TRYP</name>
<proteinExistence type="predicted"/>
<dbReference type="GO" id="GO:0034058">
    <property type="term" value="P:endosomal vesicle fusion"/>
    <property type="evidence" value="ECO:0007669"/>
    <property type="project" value="TreeGrafter"/>
</dbReference>
<dbReference type="Pfam" id="PF23411">
    <property type="entry name" value="Beta-prop_Vps41"/>
    <property type="match status" value="1"/>
</dbReference>
<feature type="compositionally biased region" description="Polar residues" evidence="1">
    <location>
        <begin position="55"/>
        <end position="65"/>
    </location>
</feature>
<dbReference type="InterPro" id="IPR045111">
    <property type="entry name" value="Vps41/Vps8"/>
</dbReference>
<dbReference type="Proteomes" id="UP000674318">
    <property type="component" value="Unassembled WGS sequence"/>
</dbReference>
<dbReference type="PANTHER" id="PTHR12616:SF1">
    <property type="entry name" value="VACUOLAR PROTEIN SORTING-ASSOCIATED PROTEIN 41 HOMOLOG"/>
    <property type="match status" value="1"/>
</dbReference>
<feature type="compositionally biased region" description="Polar residues" evidence="1">
    <location>
        <begin position="976"/>
        <end position="987"/>
    </location>
</feature>
<feature type="compositionally biased region" description="Low complexity" evidence="1">
    <location>
        <begin position="101"/>
        <end position="110"/>
    </location>
</feature>
<feature type="region of interest" description="Disordered" evidence="1">
    <location>
        <begin position="1209"/>
        <end position="1242"/>
    </location>
</feature>
<organism evidence="3 4">
    <name type="scientific">Porcisia hertigi</name>
    <dbReference type="NCBI Taxonomy" id="2761500"/>
    <lineage>
        <taxon>Eukaryota</taxon>
        <taxon>Discoba</taxon>
        <taxon>Euglenozoa</taxon>
        <taxon>Kinetoplastea</taxon>
        <taxon>Metakinetoplastina</taxon>
        <taxon>Trypanosomatida</taxon>
        <taxon>Trypanosomatidae</taxon>
        <taxon>Leishmaniinae</taxon>
        <taxon>Porcisia</taxon>
    </lineage>
</organism>
<gene>
    <name evidence="3" type="ORF">JKF63_02927</name>
</gene>
<dbReference type="RefSeq" id="XP_067755395.1">
    <property type="nucleotide sequence ID" value="XM_067898951.1"/>
</dbReference>
<feature type="domain" description="Vps41 beta-propeller" evidence="2">
    <location>
        <begin position="169"/>
        <end position="353"/>
    </location>
</feature>
<dbReference type="GO" id="GO:0030897">
    <property type="term" value="C:HOPS complex"/>
    <property type="evidence" value="ECO:0007669"/>
    <property type="project" value="TreeGrafter"/>
</dbReference>
<dbReference type="OrthoDB" id="244107at2759"/>
<dbReference type="Gene3D" id="2.130.10.10">
    <property type="entry name" value="YVTN repeat-like/Quinoprotein amine dehydrogenase"/>
    <property type="match status" value="1"/>
</dbReference>
<dbReference type="GO" id="GO:0006623">
    <property type="term" value="P:protein targeting to vacuole"/>
    <property type="evidence" value="ECO:0007669"/>
    <property type="project" value="InterPro"/>
</dbReference>
<evidence type="ECO:0000259" key="2">
    <source>
        <dbReference type="Pfam" id="PF23411"/>
    </source>
</evidence>
<dbReference type="PANTHER" id="PTHR12616">
    <property type="entry name" value="VACUOLAR PROTEIN SORTING VPS41"/>
    <property type="match status" value="1"/>
</dbReference>
<dbReference type="GeneID" id="94289028"/>
<evidence type="ECO:0000313" key="4">
    <source>
        <dbReference type="Proteomes" id="UP000674318"/>
    </source>
</evidence>
<dbReference type="InterPro" id="IPR036779">
    <property type="entry name" value="LysM_dom_sf"/>
</dbReference>
<feature type="region of interest" description="Disordered" evidence="1">
    <location>
        <begin position="1"/>
        <end position="140"/>
    </location>
</feature>
<sequence length="1471" mass="159893">MHSHGPRTHRSTHGGSDSGDRPAPPPPSSPPAPVLEHDGSPASPALRHRKDDDSQTSNNSVSASHHTLEKRTGADGRATEQGPPGNGDKADDHAVDDTGTDSDTTYYEYDSGYDEEDGAPADSNSCGSSGDVGEDRVSTPASLSLQEDLLRFLSFTLDEEALKDHRLMAIEAFGQILVLGTNQGTVAVVDPSTGRLKEVYVNHHEPICDVDCTINELYIAACDKAGYVTVQSRRDVQDVWMAELSGPIESVALHPLYHKMDSSPMVCGGASRVLLLTKGFLWSNSRRVRTLQEGRGRIHKIRWCRGPASDVVAWLSDAELTLYDTKSESLVRRVQLPGITAQNCLYPPTLRWEYHSSKDPAFGTGPTAALLCGWGDVVQEVQLYAGSRVGAGGEASVATPDGLQPSTISQDERQDRPSWASPSRAAPVKAPVIPLSQPVTTSSAAGRVPYVARLRTTDPLRPSGTVLPYRVCGIAPYGPQRYVVLAGIVERGAEGVMKDLEVRVVKRDTLTDVYRCRMPVRFIHPLQLRLTYLGVPPTLAGRVRSPASPQQVALPPDPLAPSPCTQYFILSVDTVVKAVPPDIDDHIDFLLRSGQFEQAYRYASTRACQLRRHALGHIGQQWLMHLFHNRDAEDGALLKLIELLPEVVPRDNSAAWEQWIYRLDTCGESWRLIALLPASTGASAEYRLTSPSGVEGYSDTHADPVVSEAPLSAPAVATVQIPIQREYYDLVLLRCLRHDPILFYAALHRFKTLFSVPVVLKATEVAYREQCAAAAWWECQDSDDEGSGVRDGTHEGSRDETVCDASSSLCAVTADHIRVPYVAPAPASPDAPQGGKAEASPAGEASYSPSPTAVADTAAAVTSPPMSRTSRWSLVASYGFLLRCAGRHEEALQVLLHLPSSPRSDHEVFGLIRDERLLHKTLELLPELLHSREEATLQLLLEHVTESTNHNSLADGDGVAVPSPSVADPIGAAARSSPSPSWDTSPCGSAQDPLCAESVVCRLEHNDRLHLLRYLNLVRESHPKVFLRLAKQNAQLVATLYIDYDRPSLLPFLKEMSMYIERIRELHALCHKHNFVEEEIFLLFRMGREDEALRILVEKMHDLPHALKFVVSVPDQEEQAALFTRLVDFTVAYNASLPTCVLDHTKGTPEGCGVRVRYITHTTQPNETYALIAQQYRVTLGDLYRANGVSRGFSGAASAVPLASVVDSKGRHGSDISYPQDAEKAQWRASSDADATENVPDPPPQCVVPLNLLGDLLQTLAEPQFMELPALDVGFVLSKLPCREPILRAGPSIAAIARTMAEEIAFLSTVSKVGERDLVSYYGQLLKRRTAAITIGRGRSPAENGTFASGGAVTVPFNLGEGPAEVSGTVRRCAVCRQLVIHEVVVFACQHMYHPTCVLQCMRSTTEAFAGRGGAVSGGRVGDPAAVIRDGASLAFPLAFTAVAGTETTGEQLRKYPVYCHACRQHAGEPS</sequence>
<comment type="caution">
    <text evidence="3">The sequence shown here is derived from an EMBL/GenBank/DDBJ whole genome shotgun (WGS) entry which is preliminary data.</text>
</comment>
<dbReference type="EMBL" id="JAFJZO010000030">
    <property type="protein sequence ID" value="KAG5498641.1"/>
    <property type="molecule type" value="Genomic_DNA"/>
</dbReference>
<accession>A0A836IIU9</accession>
<feature type="region of interest" description="Disordered" evidence="1">
    <location>
        <begin position="823"/>
        <end position="851"/>
    </location>
</feature>
<dbReference type="InterPro" id="IPR015943">
    <property type="entry name" value="WD40/YVTN_repeat-like_dom_sf"/>
</dbReference>
<feature type="region of interest" description="Disordered" evidence="1">
    <location>
        <begin position="391"/>
        <end position="425"/>
    </location>
</feature>
<dbReference type="InterPro" id="IPR036322">
    <property type="entry name" value="WD40_repeat_dom_sf"/>
</dbReference>
<evidence type="ECO:0000313" key="3">
    <source>
        <dbReference type="EMBL" id="KAG5498641.1"/>
    </source>
</evidence>
<keyword evidence="4" id="KW-1185">Reference proteome</keyword>
<reference evidence="3 4" key="1">
    <citation type="submission" date="2021-02" db="EMBL/GenBank/DDBJ databases">
        <title>Porcisia hertigi Genome sequencing and assembly.</title>
        <authorList>
            <person name="Almutairi H."/>
            <person name="Gatherer D."/>
        </authorList>
    </citation>
    <scope>NUCLEOTIDE SEQUENCE [LARGE SCALE GENOMIC DNA]</scope>
    <source>
        <strain evidence="3 4">C119</strain>
    </source>
</reference>
<dbReference type="SUPFAM" id="SSF57850">
    <property type="entry name" value="RING/U-box"/>
    <property type="match status" value="1"/>
</dbReference>
<feature type="compositionally biased region" description="Basic and acidic residues" evidence="1">
    <location>
        <begin position="66"/>
        <end position="78"/>
    </location>
</feature>
<feature type="compositionally biased region" description="Basic residues" evidence="1">
    <location>
        <begin position="1"/>
        <end position="12"/>
    </location>
</feature>